<reference evidence="2" key="1">
    <citation type="journal article" date="2019" name="Int. J. Syst. Evol. Microbiol.">
        <title>The Global Catalogue of Microorganisms (GCM) 10K type strain sequencing project: providing services to taxonomists for standard genome sequencing and annotation.</title>
        <authorList>
            <consortium name="The Broad Institute Genomics Platform"/>
            <consortium name="The Broad Institute Genome Sequencing Center for Infectious Disease"/>
            <person name="Wu L."/>
            <person name="Ma J."/>
        </authorList>
    </citation>
    <scope>NUCLEOTIDE SEQUENCE [LARGE SCALE GENOMIC DNA]</scope>
    <source>
        <strain evidence="2">CCUG 55608</strain>
    </source>
</reference>
<organism evidence="1 2">
    <name type="scientific">Larkinella insperata</name>
    <dbReference type="NCBI Taxonomy" id="332158"/>
    <lineage>
        <taxon>Bacteria</taxon>
        <taxon>Pseudomonadati</taxon>
        <taxon>Bacteroidota</taxon>
        <taxon>Cytophagia</taxon>
        <taxon>Cytophagales</taxon>
        <taxon>Spirosomataceae</taxon>
        <taxon>Larkinella</taxon>
    </lineage>
</organism>
<accession>A0ABW3QNL4</accession>
<sequence>MAWNRYVSSHYRTPLGVGSSLKPFAGQDDAHRQRPAVFNAIYTLRVNEWGFNADATGRLTATNANQYRFGNRLNSSLVGFYVQQWESASLALMPSAGFYGEVAHKDREYGKIVAETGGHLLAGTLGLDVHRESWMLGINAQLPVLQKISEGLVKDHSRLGIHLAKTF</sequence>
<dbReference type="RefSeq" id="WP_379884695.1">
    <property type="nucleotide sequence ID" value="NZ_JBHTLP010000018.1"/>
</dbReference>
<proteinExistence type="predicted"/>
<protein>
    <submittedName>
        <fullName evidence="1">Uncharacterized protein</fullName>
    </submittedName>
</protein>
<keyword evidence="2" id="KW-1185">Reference proteome</keyword>
<dbReference type="EMBL" id="JBHTLP010000018">
    <property type="protein sequence ID" value="MFD1143720.1"/>
    <property type="molecule type" value="Genomic_DNA"/>
</dbReference>
<evidence type="ECO:0000313" key="2">
    <source>
        <dbReference type="Proteomes" id="UP001597116"/>
    </source>
</evidence>
<gene>
    <name evidence="1" type="ORF">ACFQ4C_21505</name>
</gene>
<evidence type="ECO:0000313" key="1">
    <source>
        <dbReference type="EMBL" id="MFD1143720.1"/>
    </source>
</evidence>
<name>A0ABW3QNL4_9BACT</name>
<comment type="caution">
    <text evidence="1">The sequence shown here is derived from an EMBL/GenBank/DDBJ whole genome shotgun (WGS) entry which is preliminary data.</text>
</comment>
<dbReference type="Proteomes" id="UP001597116">
    <property type="component" value="Unassembled WGS sequence"/>
</dbReference>